<gene>
    <name evidence="4" type="ORF">F8C82_13360</name>
</gene>
<feature type="DNA-binding region" description="H-T-H motif" evidence="2">
    <location>
        <begin position="36"/>
        <end position="55"/>
    </location>
</feature>
<name>A0A6L3ZBP9_9FLAO</name>
<keyword evidence="1 2" id="KW-0238">DNA-binding</keyword>
<feature type="domain" description="HTH tetR-type" evidence="3">
    <location>
        <begin position="13"/>
        <end position="73"/>
    </location>
</feature>
<dbReference type="SUPFAM" id="SSF46689">
    <property type="entry name" value="Homeodomain-like"/>
    <property type="match status" value="1"/>
</dbReference>
<dbReference type="InterPro" id="IPR036271">
    <property type="entry name" value="Tet_transcr_reg_TetR-rel_C_sf"/>
</dbReference>
<organism evidence="4 5">
    <name type="scientific">Phaeocystidibacter marisrubri</name>
    <dbReference type="NCBI Taxonomy" id="1577780"/>
    <lineage>
        <taxon>Bacteria</taxon>
        <taxon>Pseudomonadati</taxon>
        <taxon>Bacteroidota</taxon>
        <taxon>Flavobacteriia</taxon>
        <taxon>Flavobacteriales</taxon>
        <taxon>Phaeocystidibacteraceae</taxon>
        <taxon>Phaeocystidibacter</taxon>
    </lineage>
</organism>
<dbReference type="InterPro" id="IPR001647">
    <property type="entry name" value="HTH_TetR"/>
</dbReference>
<dbReference type="AlphaFoldDB" id="A0A6L3ZBP9"/>
<reference evidence="4 5" key="1">
    <citation type="submission" date="2019-10" db="EMBL/GenBank/DDBJ databases">
        <title>Genome sequence of Phaeocystidibacter marisrubri JCM30614 (type strain).</title>
        <authorList>
            <person name="Bowman J.P."/>
        </authorList>
    </citation>
    <scope>NUCLEOTIDE SEQUENCE [LARGE SCALE GENOMIC DNA]</scope>
    <source>
        <strain evidence="4 5">JCM 30614</strain>
    </source>
</reference>
<dbReference type="PANTHER" id="PTHR43479">
    <property type="entry name" value="ACREF/ENVCD OPERON REPRESSOR-RELATED"/>
    <property type="match status" value="1"/>
</dbReference>
<keyword evidence="5" id="KW-1185">Reference proteome</keyword>
<evidence type="ECO:0000259" key="3">
    <source>
        <dbReference type="PROSITE" id="PS50977"/>
    </source>
</evidence>
<dbReference type="Gene3D" id="1.10.357.10">
    <property type="entry name" value="Tetracycline Repressor, domain 2"/>
    <property type="match status" value="1"/>
</dbReference>
<dbReference type="OrthoDB" id="9785164at2"/>
<dbReference type="PROSITE" id="PS50977">
    <property type="entry name" value="HTH_TETR_2"/>
    <property type="match status" value="1"/>
</dbReference>
<dbReference type="RefSeq" id="WP_151694122.1">
    <property type="nucleotide sequence ID" value="NZ_BMGX01000001.1"/>
</dbReference>
<dbReference type="Proteomes" id="UP000484164">
    <property type="component" value="Unassembled WGS sequence"/>
</dbReference>
<dbReference type="InterPro" id="IPR009057">
    <property type="entry name" value="Homeodomain-like_sf"/>
</dbReference>
<dbReference type="EMBL" id="WBVQ01000003">
    <property type="protein sequence ID" value="KAB2815084.1"/>
    <property type="molecule type" value="Genomic_DNA"/>
</dbReference>
<protein>
    <submittedName>
        <fullName evidence="4">TetR/AcrR family transcriptional regulator</fullName>
    </submittedName>
</protein>
<dbReference type="InterPro" id="IPR050624">
    <property type="entry name" value="HTH-type_Tx_Regulator"/>
</dbReference>
<evidence type="ECO:0000256" key="1">
    <source>
        <dbReference type="ARBA" id="ARBA00023125"/>
    </source>
</evidence>
<sequence length="194" mass="22051">MPRTPEQNKSIKAQSRKAILDAAFPLFSKHGFDKTSMATIAKEAGVSKGLIYHHFDNKVDVLIAVFDNLMEQSSEVWDVFGEDESAHDRLLKMIDISILFTKGNPEWVRLLIQLALQEDVVESLHDHISAIRSNKLQLMIPLFEELGYDDPEAEVLYIGAKFDGIALGLLSMKEDYPLEKMVNRLKSEYNLKTQ</sequence>
<dbReference type="GO" id="GO:0003677">
    <property type="term" value="F:DNA binding"/>
    <property type="evidence" value="ECO:0007669"/>
    <property type="project" value="UniProtKB-UniRule"/>
</dbReference>
<evidence type="ECO:0000256" key="2">
    <source>
        <dbReference type="PROSITE-ProRule" id="PRU00335"/>
    </source>
</evidence>
<accession>A0A6L3ZBP9</accession>
<dbReference type="PRINTS" id="PR00455">
    <property type="entry name" value="HTHTETR"/>
</dbReference>
<evidence type="ECO:0000313" key="4">
    <source>
        <dbReference type="EMBL" id="KAB2815084.1"/>
    </source>
</evidence>
<proteinExistence type="predicted"/>
<dbReference type="InterPro" id="IPR023772">
    <property type="entry name" value="DNA-bd_HTH_TetR-type_CS"/>
</dbReference>
<comment type="caution">
    <text evidence="4">The sequence shown here is derived from an EMBL/GenBank/DDBJ whole genome shotgun (WGS) entry which is preliminary data.</text>
</comment>
<evidence type="ECO:0000313" key="5">
    <source>
        <dbReference type="Proteomes" id="UP000484164"/>
    </source>
</evidence>
<dbReference type="Pfam" id="PF00440">
    <property type="entry name" value="TetR_N"/>
    <property type="match status" value="1"/>
</dbReference>
<dbReference type="PANTHER" id="PTHR43479:SF11">
    <property type="entry name" value="ACREF_ENVCD OPERON REPRESSOR-RELATED"/>
    <property type="match status" value="1"/>
</dbReference>
<dbReference type="PROSITE" id="PS01081">
    <property type="entry name" value="HTH_TETR_1"/>
    <property type="match status" value="1"/>
</dbReference>
<dbReference type="SUPFAM" id="SSF48498">
    <property type="entry name" value="Tetracyclin repressor-like, C-terminal domain"/>
    <property type="match status" value="1"/>
</dbReference>